<gene>
    <name evidence="1" type="ORF">H9Y04_18365</name>
</gene>
<accession>A0ABR7SGA7</accession>
<dbReference type="Proteomes" id="UP000642284">
    <property type="component" value="Unassembled WGS sequence"/>
</dbReference>
<evidence type="ECO:0000313" key="2">
    <source>
        <dbReference type="Proteomes" id="UP000642284"/>
    </source>
</evidence>
<dbReference type="InterPro" id="IPR014729">
    <property type="entry name" value="Rossmann-like_a/b/a_fold"/>
</dbReference>
<protein>
    <submittedName>
        <fullName evidence="1">Asparagine synthase</fullName>
    </submittedName>
</protein>
<name>A0ABR7SGA7_9ACTN</name>
<dbReference type="RefSeq" id="WP_187815125.1">
    <property type="nucleotide sequence ID" value="NZ_JACTVJ010000007.1"/>
</dbReference>
<reference evidence="1 2" key="1">
    <citation type="submission" date="2020-08" db="EMBL/GenBank/DDBJ databases">
        <title>Genemic of Streptomyces polyaspartic.</title>
        <authorList>
            <person name="Liu W."/>
        </authorList>
    </citation>
    <scope>NUCLEOTIDE SEQUENCE [LARGE SCALE GENOMIC DNA]</scope>
    <source>
        <strain evidence="1 2">TRM66268-LWL</strain>
    </source>
</reference>
<proteinExistence type="predicted"/>
<organism evidence="1 2">
    <name type="scientific">Streptomyces polyasparticus</name>
    <dbReference type="NCBI Taxonomy" id="2767826"/>
    <lineage>
        <taxon>Bacteria</taxon>
        <taxon>Bacillati</taxon>
        <taxon>Actinomycetota</taxon>
        <taxon>Actinomycetes</taxon>
        <taxon>Kitasatosporales</taxon>
        <taxon>Streptomycetaceae</taxon>
        <taxon>Streptomyces</taxon>
    </lineage>
</organism>
<keyword evidence="2" id="KW-1185">Reference proteome</keyword>
<dbReference type="EMBL" id="JACTVJ010000007">
    <property type="protein sequence ID" value="MBC9714525.1"/>
    <property type="molecule type" value="Genomic_DNA"/>
</dbReference>
<dbReference type="Gene3D" id="3.40.50.620">
    <property type="entry name" value="HUPs"/>
    <property type="match status" value="1"/>
</dbReference>
<comment type="caution">
    <text evidence="1">The sequence shown here is derived from an EMBL/GenBank/DDBJ whole genome shotgun (WGS) entry which is preliminary data.</text>
</comment>
<dbReference type="SUPFAM" id="SSF52402">
    <property type="entry name" value="Adenine nucleotide alpha hydrolases-like"/>
    <property type="match status" value="1"/>
</dbReference>
<evidence type="ECO:0000313" key="1">
    <source>
        <dbReference type="EMBL" id="MBC9714525.1"/>
    </source>
</evidence>
<sequence>MHLRLRDLREPNWTLFGGVWTTGASWIKPANLSVLVTEFNDDRAPNWVNVIVREEGREQNDYVSLTMAPEEVQLAAGAFGTAPVYVVADGEELYGSWDIADLRPYIRTDRLVPRVVARTLTRQHRYTADTLFEGVYRLTERASVVFNAAGLSVHYPEPAEHVLEPRKLRADLDPVDAFDGLLNHVVRQASTGVECVGVELSGGADSGNVALSVRAVGFPRAHSFGLLVGGAIGVQQRVRRAALAELCGFRDSAIPALQHPPFVSGGVRAARRPHDPAGAFYQEAFDVLRDQAATRGCEVMFTGSGGDEINAHHSRTDVQLPDPPSVPWLGRRAVEAITDVNEALAPMSVLPLPTLMGFGMHNPGYLRRGIWPVSPLVDPRIVRFMEQLPHEYKRGKAMFRSRLRRAGLSDSVAAPAEPENFLAVMEAGLRMYGLPELDAMLGDSVLVDLGYVDPKRLAQARQDAKSASVVPDLLCDVLALEVGLRALT</sequence>